<dbReference type="Gene3D" id="3.40.50.720">
    <property type="entry name" value="NAD(P)-binding Rossmann-like Domain"/>
    <property type="match status" value="1"/>
</dbReference>
<reference evidence="10 11" key="1">
    <citation type="submission" date="2024-08" db="EMBL/GenBank/DDBJ databases">
        <authorList>
            <person name="Cucini C."/>
            <person name="Frati F."/>
        </authorList>
    </citation>
    <scope>NUCLEOTIDE SEQUENCE [LARGE SCALE GENOMIC DNA]</scope>
</reference>
<evidence type="ECO:0000256" key="2">
    <source>
        <dbReference type="ARBA" id="ARBA00011981"/>
    </source>
</evidence>
<organism evidence="10 11">
    <name type="scientific">Orchesella dallaii</name>
    <dbReference type="NCBI Taxonomy" id="48710"/>
    <lineage>
        <taxon>Eukaryota</taxon>
        <taxon>Metazoa</taxon>
        <taxon>Ecdysozoa</taxon>
        <taxon>Arthropoda</taxon>
        <taxon>Hexapoda</taxon>
        <taxon>Collembola</taxon>
        <taxon>Entomobryomorpha</taxon>
        <taxon>Entomobryoidea</taxon>
        <taxon>Orchesellidae</taxon>
        <taxon>Orchesellinae</taxon>
        <taxon>Orchesella</taxon>
    </lineage>
</organism>
<evidence type="ECO:0000313" key="11">
    <source>
        <dbReference type="Proteomes" id="UP001642540"/>
    </source>
</evidence>
<dbReference type="EMBL" id="CAXLJM020000032">
    <property type="protein sequence ID" value="CAL8099811.1"/>
    <property type="molecule type" value="Genomic_DNA"/>
</dbReference>
<evidence type="ECO:0000259" key="9">
    <source>
        <dbReference type="Pfam" id="PF16884"/>
    </source>
</evidence>
<feature type="domain" description="Alcohol dehydrogenase-like C-terminal" evidence="8">
    <location>
        <begin position="219"/>
        <end position="287"/>
    </location>
</feature>
<dbReference type="Pfam" id="PF00107">
    <property type="entry name" value="ADH_zinc_N"/>
    <property type="match status" value="1"/>
</dbReference>
<evidence type="ECO:0000256" key="6">
    <source>
        <dbReference type="ARBA" id="ARBA00048290"/>
    </source>
</evidence>
<feature type="domain" description="Oxidoreductase N-terminal" evidence="9">
    <location>
        <begin position="65"/>
        <end position="158"/>
    </location>
</feature>
<comment type="similarity">
    <text evidence="1">Belongs to the NADP-dependent oxidoreductase L4BD family.</text>
</comment>
<dbReference type="Pfam" id="PF16884">
    <property type="entry name" value="ADH_N_2"/>
    <property type="match status" value="1"/>
</dbReference>
<evidence type="ECO:0000256" key="3">
    <source>
        <dbReference type="ARBA" id="ARBA00023002"/>
    </source>
</evidence>
<comment type="catalytic activity">
    <reaction evidence="5">
        <text>13,14-dihydro-15-oxo-prostaglandin F1alpha + NADP(+) = 15-oxoprostaglandin F1alpha + NADPH + H(+)</text>
        <dbReference type="Rhea" id="RHEA:50592"/>
        <dbReference type="ChEBI" id="CHEBI:15378"/>
        <dbReference type="ChEBI" id="CHEBI:57783"/>
        <dbReference type="ChEBI" id="CHEBI:58349"/>
        <dbReference type="ChEBI" id="CHEBI:79072"/>
        <dbReference type="ChEBI" id="CHEBI:133411"/>
    </reaction>
    <physiologicalReaction direction="right-to-left" evidence="5">
        <dbReference type="Rhea" id="RHEA:50594"/>
    </physiologicalReaction>
</comment>
<dbReference type="InterPro" id="IPR013149">
    <property type="entry name" value="ADH-like_C"/>
</dbReference>
<comment type="catalytic activity">
    <reaction evidence="7">
        <text>13,14-dihydro-15-oxo-prostaglandin E1 + NADP(+) = 15-oxoprostaglandin E1 + NADPH + H(+)</text>
        <dbReference type="Rhea" id="RHEA:50584"/>
        <dbReference type="ChEBI" id="CHEBI:15378"/>
        <dbReference type="ChEBI" id="CHEBI:57401"/>
        <dbReference type="ChEBI" id="CHEBI:57783"/>
        <dbReference type="ChEBI" id="CHEBI:58349"/>
        <dbReference type="ChEBI" id="CHEBI:133408"/>
    </reaction>
    <physiologicalReaction direction="right-to-left" evidence="7">
        <dbReference type="Rhea" id="RHEA:50586"/>
    </physiologicalReaction>
</comment>
<dbReference type="InterPro" id="IPR036291">
    <property type="entry name" value="NAD(P)-bd_dom_sf"/>
</dbReference>
<evidence type="ECO:0000256" key="1">
    <source>
        <dbReference type="ARBA" id="ARBA00010460"/>
    </source>
</evidence>
<evidence type="ECO:0000259" key="8">
    <source>
        <dbReference type="Pfam" id="PF00107"/>
    </source>
</evidence>
<comment type="catalytic activity">
    <reaction evidence="6">
        <text>13,14-dihydro-15-oxo-PGF2alpha + NADP(+) = 15-oxoprostaglandin F2alpha + NADPH + H(+)</text>
        <dbReference type="Rhea" id="RHEA:50588"/>
        <dbReference type="ChEBI" id="CHEBI:15378"/>
        <dbReference type="ChEBI" id="CHEBI:57783"/>
        <dbReference type="ChEBI" id="CHEBI:58349"/>
        <dbReference type="ChEBI" id="CHEBI:133374"/>
        <dbReference type="ChEBI" id="CHEBI:133409"/>
    </reaction>
    <physiologicalReaction direction="right-to-left" evidence="6">
        <dbReference type="Rhea" id="RHEA:50590"/>
    </physiologicalReaction>
</comment>
<dbReference type="InterPro" id="IPR041694">
    <property type="entry name" value="ADH_N_2"/>
</dbReference>
<dbReference type="Gene3D" id="3.90.180.10">
    <property type="entry name" value="Medium-chain alcohol dehydrogenases, catalytic domain"/>
    <property type="match status" value="1"/>
</dbReference>
<proteinExistence type="inferred from homology"/>
<accession>A0ABP1QE13</accession>
<dbReference type="Proteomes" id="UP001642540">
    <property type="component" value="Unassembled WGS sequence"/>
</dbReference>
<dbReference type="PANTHER" id="PTHR43205:SF7">
    <property type="entry name" value="PROSTAGLANDIN REDUCTASE 1"/>
    <property type="match status" value="1"/>
</dbReference>
<keyword evidence="11" id="KW-1185">Reference proteome</keyword>
<dbReference type="PANTHER" id="PTHR43205">
    <property type="entry name" value="PROSTAGLANDIN REDUCTASE"/>
    <property type="match status" value="1"/>
</dbReference>
<name>A0ABP1QE13_9HEXA</name>
<evidence type="ECO:0000256" key="5">
    <source>
        <dbReference type="ARBA" id="ARBA00047878"/>
    </source>
</evidence>
<dbReference type="InterPro" id="IPR011032">
    <property type="entry name" value="GroES-like_sf"/>
</dbReference>
<evidence type="ECO:0000313" key="10">
    <source>
        <dbReference type="EMBL" id="CAL8099811.1"/>
    </source>
</evidence>
<dbReference type="SUPFAM" id="SSF50129">
    <property type="entry name" value="GroES-like"/>
    <property type="match status" value="1"/>
</dbReference>
<comment type="caution">
    <text evidence="10">The sequence shown here is derived from an EMBL/GenBank/DDBJ whole genome shotgun (WGS) entry which is preliminary data.</text>
</comment>
<dbReference type="EC" id="1.3.1.48" evidence="2"/>
<protein>
    <recommendedName>
        <fullName evidence="4">15-oxoprostaglandin 13-reductase</fullName>
        <ecNumber evidence="2">1.3.1.48</ecNumber>
    </recommendedName>
    <alternativeName>
        <fullName evidence="4">15-oxoprostaglandin 13-reductase</fullName>
    </alternativeName>
</protein>
<keyword evidence="3" id="KW-0560">Oxidoreductase</keyword>
<evidence type="ECO:0000256" key="4">
    <source>
        <dbReference type="ARBA" id="ARBA00033119"/>
    </source>
</evidence>
<sequence>MTLCLSTLSRGMRLSCSTSTSPISQVTAFSSKVFSPKGFTKGQYSAGIYHFSSTTTLNQDKMQARKFVITKHFQGLPKLSDFNLVEETLPALQDGEILCKAEWLTVDPYMRAASDRLKVGDQMPGGQVARVLKSRCADFPEGTQVVANFGWRDLTVMKVPPAEKRGFDSIHAMPEMKGLPDSYALGCLGMPGNTAYFGLTRICEPKAGETLVVSSAAGAVGSLVGQIGKIYGCKVIGYAGTDDKIEWLKSLGFDHALNYKTTELPKTLKEHATKGVDCYFDNVRRTSLMRICVLHWH</sequence>
<gene>
    <name evidence="10" type="ORF">ODALV1_LOCUS10352</name>
</gene>
<dbReference type="SUPFAM" id="SSF51735">
    <property type="entry name" value="NAD(P)-binding Rossmann-fold domains"/>
    <property type="match status" value="1"/>
</dbReference>
<dbReference type="InterPro" id="IPR045010">
    <property type="entry name" value="MDR_fam"/>
</dbReference>
<evidence type="ECO:0000256" key="7">
    <source>
        <dbReference type="ARBA" id="ARBA00049070"/>
    </source>
</evidence>